<name>A0ABS5M4X7_9MICO</name>
<protein>
    <recommendedName>
        <fullName evidence="3">CBS domain-containing protein</fullName>
    </recommendedName>
</protein>
<proteinExistence type="predicted"/>
<dbReference type="Proteomes" id="UP000811492">
    <property type="component" value="Unassembled WGS sequence"/>
</dbReference>
<gene>
    <name evidence="1" type="ORF">JSQ98_08610</name>
</gene>
<organism evidence="1 2">
    <name type="scientific">Leucobacter manosquensis</name>
    <dbReference type="NCBI Taxonomy" id="2810611"/>
    <lineage>
        <taxon>Bacteria</taxon>
        <taxon>Bacillati</taxon>
        <taxon>Actinomycetota</taxon>
        <taxon>Actinomycetes</taxon>
        <taxon>Micrococcales</taxon>
        <taxon>Microbacteriaceae</taxon>
        <taxon>Leucobacter</taxon>
    </lineage>
</organism>
<comment type="caution">
    <text evidence="1">The sequence shown here is derived from an EMBL/GenBank/DDBJ whole genome shotgun (WGS) entry which is preliminary data.</text>
</comment>
<reference evidence="1 2" key="1">
    <citation type="submission" date="2021-02" db="EMBL/GenBank/DDBJ databases">
        <title>Draft genome and description of Leucobacter sp nov strain Marseille-Q4368.</title>
        <authorList>
            <person name="Boxberger M."/>
            <person name="La Scola B."/>
        </authorList>
    </citation>
    <scope>NUCLEOTIDE SEQUENCE [LARGE SCALE GENOMIC DNA]</scope>
    <source>
        <strain evidence="1 2">Marseille-Q4368</strain>
    </source>
</reference>
<keyword evidence="2" id="KW-1185">Reference proteome</keyword>
<accession>A0ABS5M4X7</accession>
<evidence type="ECO:0000313" key="1">
    <source>
        <dbReference type="EMBL" id="MBS3182249.1"/>
    </source>
</evidence>
<dbReference type="EMBL" id="JAFEVO010000001">
    <property type="protein sequence ID" value="MBS3182249.1"/>
    <property type="molecule type" value="Genomic_DNA"/>
</dbReference>
<sequence length="242" mass="25904">MTTEMLASAREMRHMVGRYLHARSCPGYAVNAIRDAIMAAQAEGVDAVSEMERVRDHYDGARTSFDVSRDGDTVVLDGHGTPAILLAPALVDELSLAVVDGAARVEVVNTPGVGIAAALGDYAAVRGVAFGIEPEAGGEGAGTDRAILTPTRTSRTPVRPAESAAGPAMRRILLEGYVMDADQFWRLFHESNEALTPDSEVSRRHAGSQLYDEDGNLLGEVSEETYLHLRRGEDDAERAVLA</sequence>
<evidence type="ECO:0000313" key="2">
    <source>
        <dbReference type="Proteomes" id="UP000811492"/>
    </source>
</evidence>
<dbReference type="RefSeq" id="WP_211649245.1">
    <property type="nucleotide sequence ID" value="NZ_JAFEVO010000001.1"/>
</dbReference>
<evidence type="ECO:0008006" key="3">
    <source>
        <dbReference type="Google" id="ProtNLM"/>
    </source>
</evidence>